<dbReference type="GO" id="GO:0005829">
    <property type="term" value="C:cytosol"/>
    <property type="evidence" value="ECO:0007669"/>
    <property type="project" value="TreeGrafter"/>
</dbReference>
<dbReference type="KEGG" id="azc:AZC_2173"/>
<reference evidence="15 16" key="3">
    <citation type="journal article" date="2008" name="BMC Genomics">
        <title>The genome of the versatile nitrogen fixer Azorhizobium caulinodans ORS571.</title>
        <authorList>
            <person name="Lee KB."/>
            <person name="Backer P.D."/>
            <person name="Aono T."/>
            <person name="Liu CT."/>
            <person name="Suzuki S."/>
            <person name="Suzuki T."/>
            <person name="Kaneko T."/>
            <person name="Yamada M."/>
            <person name="Tabata S."/>
            <person name="Kupfer D.M."/>
            <person name="Najar F.Z."/>
            <person name="Wiley G.B."/>
            <person name="Roe B."/>
            <person name="Binnewies T.T."/>
            <person name="Ussery D.W."/>
            <person name="D'Haeze W."/>
            <person name="Herder J.D."/>
            <person name="Gevers D."/>
            <person name="Vereecke D."/>
            <person name="Holsters M."/>
            <person name="Oyaizu H."/>
        </authorList>
    </citation>
    <scope>NUCLEOTIDE SEQUENCE [LARGE SCALE GENOMIC DNA]</scope>
    <source>
        <strain evidence="16">ATCC 43989 / DSM 5975 / JCM 20966 / LMG 6465 / NBRC 14845 / NCIMB 13405 / ORS 571</strain>
    </source>
</reference>
<protein>
    <recommendedName>
        <fullName evidence="3 12">Thymidylate kinase</fullName>
        <ecNumber evidence="2 12">2.7.4.9</ecNumber>
    </recommendedName>
    <alternativeName>
        <fullName evidence="9 12">dTMP kinase</fullName>
    </alternativeName>
</protein>
<name>A8I7W3_AZOC5</name>
<evidence type="ECO:0000313" key="16">
    <source>
        <dbReference type="Proteomes" id="UP000000270"/>
    </source>
</evidence>
<dbReference type="GO" id="GO:0005524">
    <property type="term" value="F:ATP binding"/>
    <property type="evidence" value="ECO:0007669"/>
    <property type="project" value="UniProtKB-UniRule"/>
</dbReference>
<keyword evidence="5 12" id="KW-0545">Nucleotide biosynthesis</keyword>
<dbReference type="PANTHER" id="PTHR10344:SF4">
    <property type="entry name" value="UMP-CMP KINASE 2, MITOCHONDRIAL"/>
    <property type="match status" value="1"/>
</dbReference>
<dbReference type="HAMAP" id="MF_00165">
    <property type="entry name" value="Thymidylate_kinase"/>
    <property type="match status" value="1"/>
</dbReference>
<evidence type="ECO:0000256" key="11">
    <source>
        <dbReference type="ARBA" id="ARBA00057735"/>
    </source>
</evidence>
<feature type="domain" description="Thymidylate kinase-like" evidence="14">
    <location>
        <begin position="11"/>
        <end position="198"/>
    </location>
</feature>
<dbReference type="SUPFAM" id="SSF52540">
    <property type="entry name" value="P-loop containing nucleoside triphosphate hydrolases"/>
    <property type="match status" value="1"/>
</dbReference>
<comment type="function">
    <text evidence="11 12">Phosphorylation of dTMP to form dTDP in both de novo and salvage pathways of dTTP synthesis.</text>
</comment>
<evidence type="ECO:0000256" key="6">
    <source>
        <dbReference type="ARBA" id="ARBA00022741"/>
    </source>
</evidence>
<evidence type="ECO:0000256" key="5">
    <source>
        <dbReference type="ARBA" id="ARBA00022727"/>
    </source>
</evidence>
<dbReference type="HOGENOM" id="CLU_049131_0_0_5"/>
<dbReference type="GO" id="GO:0004798">
    <property type="term" value="F:dTMP kinase activity"/>
    <property type="evidence" value="ECO:0007669"/>
    <property type="project" value="UniProtKB-UniRule"/>
</dbReference>
<evidence type="ECO:0000259" key="14">
    <source>
        <dbReference type="Pfam" id="PF02223"/>
    </source>
</evidence>
<dbReference type="GO" id="GO:0006233">
    <property type="term" value="P:dTDP biosynthetic process"/>
    <property type="evidence" value="ECO:0007669"/>
    <property type="project" value="InterPro"/>
</dbReference>
<dbReference type="InterPro" id="IPR027417">
    <property type="entry name" value="P-loop_NTPase"/>
</dbReference>
<reference evidence="16" key="2">
    <citation type="submission" date="2007-04" db="EMBL/GenBank/DDBJ databases">
        <title>Complete genome sequence of the nitrogen-fixing bacterium Azorhizobium caulinodans ORS571.</title>
        <authorList>
            <person name="Lee K.B."/>
            <person name="Backer P.D."/>
            <person name="Aono T."/>
            <person name="Liu C.T."/>
            <person name="Suzuki S."/>
            <person name="Suzuki T."/>
            <person name="Kaneko T."/>
            <person name="Yamada M."/>
            <person name="Tabata S."/>
            <person name="Kupfer D.M."/>
            <person name="Najar F.Z."/>
            <person name="Wiley G.B."/>
            <person name="Roe B."/>
            <person name="Binnewies T."/>
            <person name="Ussery D."/>
            <person name="Vereecke D."/>
            <person name="Gevers D."/>
            <person name="Holsters M."/>
            <person name="Oyaizu H."/>
        </authorList>
    </citation>
    <scope>NUCLEOTIDE SEQUENCE [LARGE SCALE GENOMIC DNA]</scope>
    <source>
        <strain evidence="16">ATCC 43989 / DSM 5975 / JCM 20966 / LMG 6465 / NBRC 14845 / NCIMB 13405 / ORS 571</strain>
    </source>
</reference>
<dbReference type="Gene3D" id="3.40.50.300">
    <property type="entry name" value="P-loop containing nucleotide triphosphate hydrolases"/>
    <property type="match status" value="1"/>
</dbReference>
<dbReference type="STRING" id="438753.AZC_2173"/>
<reference evidence="15 16" key="6">
    <citation type="journal article" date="2011" name="Appl. Environ. Microbiol.">
        <title>Involvement of the azorhizobial chromosome partition gene (parA) in the onset of bacteroid differentiation during Sesbania rostrata stem nodule development.</title>
        <authorList>
            <person name="Liu CT."/>
            <person name="Lee KB."/>
            <person name="Wang YS."/>
            <person name="Peng MH."/>
            <person name="Lee KT."/>
            <person name="Suzuki S."/>
            <person name="Suzuki T."/>
            <person name="Oyaizu H."/>
        </authorList>
    </citation>
    <scope>NUCLEOTIDE SEQUENCE [LARGE SCALE GENOMIC DNA]</scope>
    <source>
        <strain evidence="16">ATCC 43989 / DSM 5975 / JCM 20966 / LMG 6465 / NBRC 14845 / NCIMB 13405 / ORS 571</strain>
    </source>
</reference>
<sequence length="235" mass="24490">MSSARGRFITLEGGEGTGKSTQARRLAAALQKGGLEVVLTREPGGSAGAEAVRHVLLSGAAKDFGPQGEALLFAAARADHVDSLIRPALAAGKWVICDRFIDSTRVYQGAVGAVPGALLDSLEWVAAAEARPDLTLVLDVPPEVGLSRAAGRGEGADRFESEGLAFHTRVRDAFLALAKADPARCVIVDASGGPDDVAALVWSSVRERLVPPERPLSAKPAATRKPAGSGRRRTR</sequence>
<keyword evidence="6 12" id="KW-0547">Nucleotide-binding</keyword>
<evidence type="ECO:0000256" key="8">
    <source>
        <dbReference type="ARBA" id="ARBA00022840"/>
    </source>
</evidence>
<dbReference type="InterPro" id="IPR018095">
    <property type="entry name" value="Thymidylate_kin_CS"/>
</dbReference>
<evidence type="ECO:0000256" key="3">
    <source>
        <dbReference type="ARBA" id="ARBA00017144"/>
    </source>
</evidence>
<keyword evidence="7 12" id="KW-0418">Kinase</keyword>
<keyword evidence="16" id="KW-1185">Reference proteome</keyword>
<evidence type="ECO:0000256" key="1">
    <source>
        <dbReference type="ARBA" id="ARBA00009776"/>
    </source>
</evidence>
<feature type="binding site" evidence="12">
    <location>
        <begin position="13"/>
        <end position="20"/>
    </location>
    <ligand>
        <name>ATP</name>
        <dbReference type="ChEBI" id="CHEBI:30616"/>
    </ligand>
</feature>
<comment type="catalytic activity">
    <reaction evidence="10 12">
        <text>dTMP + ATP = dTDP + ADP</text>
        <dbReference type="Rhea" id="RHEA:13517"/>
        <dbReference type="ChEBI" id="CHEBI:30616"/>
        <dbReference type="ChEBI" id="CHEBI:58369"/>
        <dbReference type="ChEBI" id="CHEBI:63528"/>
        <dbReference type="ChEBI" id="CHEBI:456216"/>
        <dbReference type="EC" id="2.7.4.9"/>
    </reaction>
</comment>
<evidence type="ECO:0000256" key="4">
    <source>
        <dbReference type="ARBA" id="ARBA00022679"/>
    </source>
</evidence>
<evidence type="ECO:0000256" key="10">
    <source>
        <dbReference type="ARBA" id="ARBA00048743"/>
    </source>
</evidence>
<proteinExistence type="inferred from homology"/>
<dbReference type="eggNOG" id="COG0125">
    <property type="taxonomic scope" value="Bacteria"/>
</dbReference>
<organism evidence="15 16">
    <name type="scientific">Azorhizobium caulinodans (strain ATCC 43989 / DSM 5975 / JCM 20966 / LMG 6465 / NBRC 14845 / NCIMB 13405 / ORS 571)</name>
    <dbReference type="NCBI Taxonomy" id="438753"/>
    <lineage>
        <taxon>Bacteria</taxon>
        <taxon>Pseudomonadati</taxon>
        <taxon>Pseudomonadota</taxon>
        <taxon>Alphaproteobacteria</taxon>
        <taxon>Hyphomicrobiales</taxon>
        <taxon>Xanthobacteraceae</taxon>
        <taxon>Azorhizobium</taxon>
    </lineage>
</organism>
<dbReference type="InterPro" id="IPR039430">
    <property type="entry name" value="Thymidylate_kin-like_dom"/>
</dbReference>
<keyword evidence="8 12" id="KW-0067">ATP-binding</keyword>
<dbReference type="Proteomes" id="UP000000270">
    <property type="component" value="Chromosome"/>
</dbReference>
<dbReference type="Pfam" id="PF02223">
    <property type="entry name" value="Thymidylate_kin"/>
    <property type="match status" value="1"/>
</dbReference>
<reference evidence="15 16" key="1">
    <citation type="journal article" date="2007" name="Appl. Environ. Microbiol.">
        <title>Rhizobial factors required for stem nodule maturation and maintenance in Sesbania rostrata-Azorhizobium caulinodans ORS571 symbiosis.</title>
        <authorList>
            <person name="Suzuki S."/>
            <person name="Aono T."/>
            <person name="Lee KB."/>
            <person name="Suzuki T."/>
            <person name="Liu CT."/>
            <person name="Miwa H."/>
            <person name="Wakao S."/>
            <person name="Iki T."/>
            <person name="Oyaizu H."/>
        </authorList>
    </citation>
    <scope>NUCLEOTIDE SEQUENCE [LARGE SCALE GENOMIC DNA]</scope>
    <source>
        <strain evidence="16">ATCC 43989 / DSM 5975 / JCM 20966 / LMG 6465 / NBRC 14845 / NCIMB 13405 / ORS 571</strain>
    </source>
</reference>
<dbReference type="InterPro" id="IPR018094">
    <property type="entry name" value="Thymidylate_kinase"/>
</dbReference>
<dbReference type="FunFam" id="3.40.50.300:FF:000225">
    <property type="entry name" value="Thymidylate kinase"/>
    <property type="match status" value="1"/>
</dbReference>
<dbReference type="EMBL" id="AP009384">
    <property type="protein sequence ID" value="BAF88171.1"/>
    <property type="molecule type" value="Genomic_DNA"/>
</dbReference>
<keyword evidence="4 12" id="KW-0808">Transferase</keyword>
<dbReference type="RefSeq" id="WP_012170700.1">
    <property type="nucleotide sequence ID" value="NC_009937.1"/>
</dbReference>
<dbReference type="PROSITE" id="PS01331">
    <property type="entry name" value="THYMIDYLATE_KINASE"/>
    <property type="match status" value="1"/>
</dbReference>
<dbReference type="GO" id="GO:0006227">
    <property type="term" value="P:dUDP biosynthetic process"/>
    <property type="evidence" value="ECO:0007669"/>
    <property type="project" value="TreeGrafter"/>
</dbReference>
<evidence type="ECO:0000256" key="9">
    <source>
        <dbReference type="ARBA" id="ARBA00029962"/>
    </source>
</evidence>
<dbReference type="AlphaFoldDB" id="A8I7W3"/>
<dbReference type="NCBIfam" id="TIGR00041">
    <property type="entry name" value="DTMP_kinase"/>
    <property type="match status" value="1"/>
</dbReference>
<reference evidence="15 16" key="5">
    <citation type="journal article" date="2010" name="Appl. Environ. Microbiol.">
        <title>phrR-like gene praR of Azorhizobium caulinodans ORS571 is essential for symbiosis with Sesbania rostrata and is involved in expression of reb genes.</title>
        <authorList>
            <person name="Akiba N."/>
            <person name="Aono T."/>
            <person name="Toyazaki H."/>
            <person name="Sato S."/>
            <person name="Oyaizu H."/>
        </authorList>
    </citation>
    <scope>NUCLEOTIDE SEQUENCE [LARGE SCALE GENOMIC DNA]</scope>
    <source>
        <strain evidence="16">ATCC 43989 / DSM 5975 / JCM 20966 / LMG 6465 / NBRC 14845 / NCIMB 13405 / ORS 571</strain>
    </source>
</reference>
<feature type="region of interest" description="Disordered" evidence="13">
    <location>
        <begin position="212"/>
        <end position="235"/>
    </location>
</feature>
<evidence type="ECO:0000256" key="2">
    <source>
        <dbReference type="ARBA" id="ARBA00012980"/>
    </source>
</evidence>
<gene>
    <name evidence="12" type="primary">tmk</name>
    <name evidence="15" type="ordered locus">AZC_2173</name>
</gene>
<reference evidence="15 16" key="4">
    <citation type="journal article" date="2009" name="Appl. Environ. Microbiol.">
        <title>Comparative genome-wide transcriptional profiling of Azorhizobium caulinodans ORS571 grown under free-living and symbiotic conditions.</title>
        <authorList>
            <person name="Tsukada S."/>
            <person name="Aono T."/>
            <person name="Akiba N."/>
            <person name="Lee KB."/>
            <person name="Liu CT."/>
            <person name="Toyazaki H."/>
            <person name="Oyaizu H."/>
        </authorList>
    </citation>
    <scope>NUCLEOTIDE SEQUENCE [LARGE SCALE GENOMIC DNA]</scope>
    <source>
        <strain evidence="16">ATCC 43989 / DSM 5975 / JCM 20966 / LMG 6465 / NBRC 14845 / NCIMB 13405 / ORS 571</strain>
    </source>
</reference>
<evidence type="ECO:0000256" key="12">
    <source>
        <dbReference type="HAMAP-Rule" id="MF_00165"/>
    </source>
</evidence>
<dbReference type="GO" id="GO:0006235">
    <property type="term" value="P:dTTP biosynthetic process"/>
    <property type="evidence" value="ECO:0007669"/>
    <property type="project" value="UniProtKB-UniRule"/>
</dbReference>
<comment type="similarity">
    <text evidence="1 12">Belongs to the thymidylate kinase family.</text>
</comment>
<evidence type="ECO:0000256" key="13">
    <source>
        <dbReference type="SAM" id="MobiDB-lite"/>
    </source>
</evidence>
<evidence type="ECO:0000313" key="15">
    <source>
        <dbReference type="EMBL" id="BAF88171.1"/>
    </source>
</evidence>
<dbReference type="PANTHER" id="PTHR10344">
    <property type="entry name" value="THYMIDYLATE KINASE"/>
    <property type="match status" value="1"/>
</dbReference>
<dbReference type="EC" id="2.7.4.9" evidence="2 12"/>
<dbReference type="CDD" id="cd01672">
    <property type="entry name" value="TMPK"/>
    <property type="match status" value="1"/>
</dbReference>
<evidence type="ECO:0000256" key="7">
    <source>
        <dbReference type="ARBA" id="ARBA00022777"/>
    </source>
</evidence>
<accession>A8I7W3</accession>